<evidence type="ECO:0000256" key="18">
    <source>
        <dbReference type="RuleBase" id="RU003403"/>
    </source>
</evidence>
<dbReference type="PANTHER" id="PTHR46552">
    <property type="entry name" value="NADH-UBIQUINONE OXIDOREDUCTASE CHAIN 2"/>
    <property type="match status" value="1"/>
</dbReference>
<evidence type="ECO:0000256" key="12">
    <source>
        <dbReference type="ARBA" id="ARBA00022989"/>
    </source>
</evidence>
<evidence type="ECO:0000256" key="1">
    <source>
        <dbReference type="ARBA" id="ARBA00003257"/>
    </source>
</evidence>
<comment type="similarity">
    <text evidence="3 18">Belongs to the complex I subunit 2 family.</text>
</comment>
<feature type="transmembrane region" description="Helical" evidence="18">
    <location>
        <begin position="6"/>
        <end position="31"/>
    </location>
</feature>
<name>Q6I7N2_9ACAR</name>
<protein>
    <recommendedName>
        <fullName evidence="5 18">NADH-ubiquinone oxidoreductase chain 2</fullName>
        <ecNumber evidence="4 18">7.1.1.2</ecNumber>
    </recommendedName>
</protein>
<dbReference type="GO" id="GO:0006120">
    <property type="term" value="P:mitochondrial electron transport, NADH to ubiquinone"/>
    <property type="evidence" value="ECO:0007669"/>
    <property type="project" value="InterPro"/>
</dbReference>
<dbReference type="Pfam" id="PF00361">
    <property type="entry name" value="Proton_antipo_M"/>
    <property type="match status" value="1"/>
</dbReference>
<evidence type="ECO:0000256" key="15">
    <source>
        <dbReference type="ARBA" id="ARBA00023128"/>
    </source>
</evidence>
<feature type="transmembrane region" description="Helical" evidence="18">
    <location>
        <begin position="79"/>
        <end position="103"/>
    </location>
</feature>
<feature type="transmembrane region" description="Helical" evidence="18">
    <location>
        <begin position="302"/>
        <end position="320"/>
    </location>
</feature>
<keyword evidence="16 18" id="KW-0472">Membrane</keyword>
<dbReference type="AlphaFoldDB" id="Q6I7N2"/>
<evidence type="ECO:0000256" key="9">
    <source>
        <dbReference type="ARBA" id="ARBA00022792"/>
    </source>
</evidence>
<evidence type="ECO:0000256" key="10">
    <source>
        <dbReference type="ARBA" id="ARBA00022967"/>
    </source>
</evidence>
<organism evidence="20">
    <name type="scientific">Amblyomma triguttatum</name>
    <name type="common">ornate kangaroo tick</name>
    <dbReference type="NCBI Taxonomy" id="65637"/>
    <lineage>
        <taxon>Eukaryota</taxon>
        <taxon>Metazoa</taxon>
        <taxon>Ecdysozoa</taxon>
        <taxon>Arthropoda</taxon>
        <taxon>Chelicerata</taxon>
        <taxon>Arachnida</taxon>
        <taxon>Acari</taxon>
        <taxon>Parasitiformes</taxon>
        <taxon>Ixodida</taxon>
        <taxon>Ixodoidea</taxon>
        <taxon>Ixodidae</taxon>
        <taxon>Amblyomminae</taxon>
        <taxon>Amblyomma</taxon>
    </lineage>
</organism>
<accession>Q6I7N2</accession>
<evidence type="ECO:0000256" key="5">
    <source>
        <dbReference type="ARBA" id="ARBA00021008"/>
    </source>
</evidence>
<evidence type="ECO:0000313" key="20">
    <source>
        <dbReference type="EMBL" id="BAD24951.1"/>
    </source>
</evidence>
<evidence type="ECO:0000256" key="11">
    <source>
        <dbReference type="ARBA" id="ARBA00022982"/>
    </source>
</evidence>
<reference evidence="20" key="1">
    <citation type="submission" date="2003-06" db="EMBL/GenBank/DDBJ databases">
        <title>organization of mitochondrial genome for amblyomma tick.</title>
        <authorList>
            <person name="Fukunaga M."/>
        </authorList>
    </citation>
    <scope>NUCLEOTIDE SEQUENCE</scope>
    <source>
        <strain evidence="20">SB1</strain>
    </source>
</reference>
<evidence type="ECO:0000256" key="14">
    <source>
        <dbReference type="ARBA" id="ARBA00023075"/>
    </source>
</evidence>
<comment type="function">
    <text evidence="18">Core subunit of the mitochondrial membrane respiratory chain NADH dehydrogenase (Complex I) which catalyzes electron transfer from NADH through the respiratory chain, using ubiquinone as an electron acceptor. Essential for the catalytic activity and assembly of complex I.</text>
</comment>
<keyword evidence="7 18" id="KW-0679">Respiratory chain</keyword>
<evidence type="ECO:0000256" key="3">
    <source>
        <dbReference type="ARBA" id="ARBA00007012"/>
    </source>
</evidence>
<feature type="transmembrane region" description="Helical" evidence="18">
    <location>
        <begin position="115"/>
        <end position="131"/>
    </location>
</feature>
<evidence type="ECO:0000256" key="7">
    <source>
        <dbReference type="ARBA" id="ARBA00022660"/>
    </source>
</evidence>
<keyword evidence="15 18" id="KW-0496">Mitochondrion</keyword>
<feature type="transmembrane region" description="Helical" evidence="18">
    <location>
        <begin position="137"/>
        <end position="154"/>
    </location>
</feature>
<proteinExistence type="inferred from homology"/>
<dbReference type="GO" id="GO:0005743">
    <property type="term" value="C:mitochondrial inner membrane"/>
    <property type="evidence" value="ECO:0007669"/>
    <property type="project" value="UniProtKB-SubCell"/>
</dbReference>
<evidence type="ECO:0000256" key="6">
    <source>
        <dbReference type="ARBA" id="ARBA00022448"/>
    </source>
</evidence>
<feature type="domain" description="NADH:quinone oxidoreductase/Mrp antiporter transmembrane" evidence="19">
    <location>
        <begin position="22"/>
        <end position="267"/>
    </location>
</feature>
<keyword evidence="8 18" id="KW-0812">Transmembrane</keyword>
<evidence type="ECO:0000259" key="19">
    <source>
        <dbReference type="Pfam" id="PF00361"/>
    </source>
</evidence>
<dbReference type="EC" id="7.1.1.2" evidence="4 18"/>
<keyword evidence="6" id="KW-0813">Transport</keyword>
<dbReference type="CTD" id="4536"/>
<dbReference type="RefSeq" id="YP_044778.1">
    <property type="nucleotide sequence ID" value="NC_005963.1"/>
</dbReference>
<geneLocation type="mitochondrion" evidence="20"/>
<keyword evidence="9 18" id="KW-0999">Mitochondrion inner membrane</keyword>
<dbReference type="InterPro" id="IPR001750">
    <property type="entry name" value="ND/Mrp_TM"/>
</dbReference>
<evidence type="ECO:0000256" key="8">
    <source>
        <dbReference type="ARBA" id="ARBA00022692"/>
    </source>
</evidence>
<dbReference type="InterPro" id="IPR050175">
    <property type="entry name" value="Complex_I_Subunit_2"/>
</dbReference>
<dbReference type="PRINTS" id="PR01436">
    <property type="entry name" value="NADHDHGNASE2"/>
</dbReference>
<sequence length="321" mass="38407">MNFNILMKWLILMTIMISMSVNSWFIFWMMMEMNLMFFIPILNKQKMTNSNSMITYFVIQSFSSTIFIMMAILNFITYFYMFKILMIISIMIKLAIIPFHFWLISISEMIEFNSLFFILSLQKFIPLFILSKFNSQFMIMFALASAILGSLSAMNSKMLKKMLIFSSISHQGWMIMLIMMKSNFWISYLLIYSIMIYKVTSLMKMFKFNYISEFFNYNKNSLSKISLIMMMMSLSGMPPFMGFTLKIISIIILLTYFNFSIIILILSSMLNIYFYLNSIQSFFLLNLIKFKKMIMKTYMFKNMILNFNIFMIIFLFNLMIF</sequence>
<feature type="transmembrane region" description="Helical" evidence="18">
    <location>
        <begin position="272"/>
        <end position="290"/>
    </location>
</feature>
<comment type="catalytic activity">
    <reaction evidence="17 18">
        <text>a ubiquinone + NADH + 5 H(+)(in) = a ubiquinol + NAD(+) + 4 H(+)(out)</text>
        <dbReference type="Rhea" id="RHEA:29091"/>
        <dbReference type="Rhea" id="RHEA-COMP:9565"/>
        <dbReference type="Rhea" id="RHEA-COMP:9566"/>
        <dbReference type="ChEBI" id="CHEBI:15378"/>
        <dbReference type="ChEBI" id="CHEBI:16389"/>
        <dbReference type="ChEBI" id="CHEBI:17976"/>
        <dbReference type="ChEBI" id="CHEBI:57540"/>
        <dbReference type="ChEBI" id="CHEBI:57945"/>
        <dbReference type="EC" id="7.1.1.2"/>
    </reaction>
</comment>
<comment type="function">
    <text evidence="1">Core subunit of the mitochondrial membrane respiratory chain NADH dehydrogenase (Complex I) that is believed to belong to the minimal assembly required for catalysis. Complex I functions in the transfer of electrons from NADH to the respiratory chain. The immediate electron acceptor for the enzyme is believed to be ubiquinone.</text>
</comment>
<keyword evidence="14 18" id="KW-0830">Ubiquinone</keyword>
<dbReference type="InterPro" id="IPR003917">
    <property type="entry name" value="NADH_UbQ_OxRdtase_chain2"/>
</dbReference>
<evidence type="ECO:0000256" key="16">
    <source>
        <dbReference type="ARBA" id="ARBA00023136"/>
    </source>
</evidence>
<dbReference type="PANTHER" id="PTHR46552:SF1">
    <property type="entry name" value="NADH-UBIQUINONE OXIDOREDUCTASE CHAIN 2"/>
    <property type="match status" value="1"/>
</dbReference>
<keyword evidence="12 18" id="KW-1133">Transmembrane helix</keyword>
<dbReference type="GeneID" id="2866202"/>
<feature type="transmembrane region" description="Helical" evidence="18">
    <location>
        <begin position="175"/>
        <end position="197"/>
    </location>
</feature>
<evidence type="ECO:0000256" key="2">
    <source>
        <dbReference type="ARBA" id="ARBA00004448"/>
    </source>
</evidence>
<dbReference type="EMBL" id="AB113317">
    <property type="protein sequence ID" value="BAD24951.1"/>
    <property type="molecule type" value="Genomic_DNA"/>
</dbReference>
<evidence type="ECO:0000256" key="13">
    <source>
        <dbReference type="ARBA" id="ARBA00023027"/>
    </source>
</evidence>
<gene>
    <name evidence="20" type="primary">ND2</name>
</gene>
<dbReference type="GO" id="GO:0008137">
    <property type="term" value="F:NADH dehydrogenase (ubiquinone) activity"/>
    <property type="evidence" value="ECO:0007669"/>
    <property type="project" value="UniProtKB-EC"/>
</dbReference>
<evidence type="ECO:0000256" key="17">
    <source>
        <dbReference type="ARBA" id="ARBA00049551"/>
    </source>
</evidence>
<keyword evidence="10 18" id="KW-1278">Translocase</keyword>
<feature type="transmembrane region" description="Helical" evidence="18">
    <location>
        <begin position="52"/>
        <end position="73"/>
    </location>
</feature>
<comment type="subcellular location">
    <subcellularLocation>
        <location evidence="2 18">Mitochondrion inner membrane</location>
        <topology evidence="2 18">Multi-pass membrane protein</topology>
    </subcellularLocation>
</comment>
<keyword evidence="11 18" id="KW-0249">Electron transport</keyword>
<keyword evidence="13 18" id="KW-0520">NAD</keyword>
<evidence type="ECO:0000256" key="4">
    <source>
        <dbReference type="ARBA" id="ARBA00012944"/>
    </source>
</evidence>